<dbReference type="PANTHER" id="PTHR23079:SF17">
    <property type="entry name" value="RNA-DEPENDENT RNA POLYMERASE"/>
    <property type="match status" value="1"/>
</dbReference>
<comment type="caution">
    <text evidence="5">The sequence shown here is derived from an EMBL/GenBank/DDBJ whole genome shotgun (WGS) entry which is preliminary data.</text>
</comment>
<evidence type="ECO:0000256" key="2">
    <source>
        <dbReference type="SAM" id="MobiDB-lite"/>
    </source>
</evidence>
<evidence type="ECO:0000313" key="5">
    <source>
        <dbReference type="EMBL" id="KEF55554.1"/>
    </source>
</evidence>
<dbReference type="HOGENOM" id="CLU_001366_2_0_1"/>
<accession>A0A072P611</accession>
<reference evidence="5 6" key="1">
    <citation type="submission" date="2013-03" db="EMBL/GenBank/DDBJ databases">
        <title>The Genome Sequence of Exophiala aquamarina CBS 119918.</title>
        <authorList>
            <consortium name="The Broad Institute Genomics Platform"/>
            <person name="Cuomo C."/>
            <person name="de Hoog S."/>
            <person name="Gorbushina A."/>
            <person name="Walker B."/>
            <person name="Young S.K."/>
            <person name="Zeng Q."/>
            <person name="Gargeya S."/>
            <person name="Fitzgerald M."/>
            <person name="Haas B."/>
            <person name="Abouelleil A."/>
            <person name="Allen A.W."/>
            <person name="Alvarado L."/>
            <person name="Arachchi H.M."/>
            <person name="Berlin A.M."/>
            <person name="Chapman S.B."/>
            <person name="Gainer-Dewar J."/>
            <person name="Goldberg J."/>
            <person name="Griggs A."/>
            <person name="Gujja S."/>
            <person name="Hansen M."/>
            <person name="Howarth C."/>
            <person name="Imamovic A."/>
            <person name="Ireland A."/>
            <person name="Larimer J."/>
            <person name="McCowan C."/>
            <person name="Murphy C."/>
            <person name="Pearson M."/>
            <person name="Poon T.W."/>
            <person name="Priest M."/>
            <person name="Roberts A."/>
            <person name="Saif S."/>
            <person name="Shea T."/>
            <person name="Sisk P."/>
            <person name="Sykes S."/>
            <person name="Wortman J."/>
            <person name="Nusbaum C."/>
            <person name="Birren B."/>
        </authorList>
    </citation>
    <scope>NUCLEOTIDE SEQUENCE [LARGE SCALE GENOMIC DNA]</scope>
    <source>
        <strain evidence="5 6">CBS 119918</strain>
    </source>
</reference>
<dbReference type="SUPFAM" id="SSF54928">
    <property type="entry name" value="RNA-binding domain, RBD"/>
    <property type="match status" value="1"/>
</dbReference>
<feature type="domain" description="RdRP-like PH" evidence="4">
    <location>
        <begin position="134"/>
        <end position="303"/>
    </location>
</feature>
<dbReference type="AlphaFoldDB" id="A0A072P611"/>
<feature type="region of interest" description="Disordered" evidence="2">
    <location>
        <begin position="980"/>
        <end position="999"/>
    </location>
</feature>
<keyword evidence="1" id="KW-0808">Transferase</keyword>
<comment type="catalytic activity">
    <reaction evidence="1">
        <text>RNA(n) + a ribonucleoside 5'-triphosphate = RNA(n+1) + diphosphate</text>
        <dbReference type="Rhea" id="RHEA:21248"/>
        <dbReference type="Rhea" id="RHEA-COMP:14527"/>
        <dbReference type="Rhea" id="RHEA-COMP:17342"/>
        <dbReference type="ChEBI" id="CHEBI:33019"/>
        <dbReference type="ChEBI" id="CHEBI:61557"/>
        <dbReference type="ChEBI" id="CHEBI:140395"/>
        <dbReference type="EC" id="2.7.7.48"/>
    </reaction>
</comment>
<dbReference type="EMBL" id="AMGV01000007">
    <property type="protein sequence ID" value="KEF55554.1"/>
    <property type="molecule type" value="Genomic_DNA"/>
</dbReference>
<sequence>MEVFVRGVPERATEKQLENCFRPILSELGVLAWDCQKRKGKNFCFLIFLKVQDAEKFLDRHGRISNGLGRDFLPAERTDIMFNGIKLLCSRSRKSPDEWALKNLQMEAKNRLKKATNPSEGQSTPSVAPKSQSELPVHSISCGVWDFQGSQPIFIAYRKWKVTGTIRFTANRTIIRTDKSQRIDLLCSNVQETVLSGVPNPAITITCNEAPMFFRIGPNHPQNSAASVTDLLPMIQSMNLNSRRTTENRTRLPALDLEHGVIVGSCLVYQVGLAQINVNTQMEALGHARGLNPPVRQNIMVKFATTSFQREMAPLLRALEASILPYSVKFQMQKLASEGFLSPQSTLALLPEIQGLGRRCNLETCVAIIRKLFNQLPYRCFEADPNVFSIDALTSLLRDNEARVKDGEIDYRKRIDSDNIACIHKVSITPSRICFSGPEPENNNRVLRKYPNHHDFFLRVQFCEEDGEPIRYNAQISNDEIFQGRFKKLLNDGISILGLRFSFLGFSHSSLRAQSCWFMAPFIYQGSLLFYGKLIQGLGDFSRIRCPAKCAARIGQAFSETPTAITIAPGVQKEIPDIQRNGRFFSDGVGTVSKGVLQKIWSGLPAAKKERPVLFQIRYGGAKGMIALDSRLTGDSLCLRPSMMKFPGSDSLDIEICNSAFHPLPYYLNQQSIKILEDMGVEDEFFLYHQDREVRRLQSTTSSSKLASDFLKRHAIGDRINLPWFIRRLDDLGFSFQHDPFLSKVMETAILIELRSLKYKARIPVEDGYTLHGIMDETAFLKEGEVFCIVEKAGKPSVIVGDVVITRSPALHPGDIQIAKAVKVPYKSPLLDLRNCVCFSQHGSRDLPSKLSGGDLDGDLYQILFDSRARPKCSFTPADYSRPTPIDLGREVVREDMTDFFITFMATDQLGRIANNHKILADQSPAGTLAGGCLTLAEMHSTAVDFSKSGIPVDLRKMPRIKPYRPDFMAYGPHITVSKGNPLTFGEPEQTEADDEDGMPTYRYYESTNILGKLFRAINEQKIFSNIQKSSQPRGTKSSLLYWTRKHIAENLGIRLIDPHMERARGIRDEYEDYVRNISWEFSPERSRPLSEQEVFIGNILGKTGAQSKRQHDLSVSMNERYNADLAYIVSCIVKESDDLSDSIGRSAACFVAGIEGDPGDPAARSGEELVSFCYVSAALYLREFERAHKTPIYGGTGLPRFLAA</sequence>
<gene>
    <name evidence="5" type="ORF">A1O9_08304</name>
</gene>
<feature type="domain" description="RDRP core" evidence="3">
    <location>
        <begin position="428"/>
        <end position="1018"/>
    </location>
</feature>
<dbReference type="CDD" id="cd00590">
    <property type="entry name" value="RRM_SF"/>
    <property type="match status" value="1"/>
</dbReference>
<dbReference type="GO" id="GO:0003968">
    <property type="term" value="F:RNA-directed RNA polymerase activity"/>
    <property type="evidence" value="ECO:0007669"/>
    <property type="project" value="UniProtKB-KW"/>
</dbReference>
<dbReference type="EC" id="2.7.7.48" evidence="1"/>
<protein>
    <recommendedName>
        <fullName evidence="1">RNA-dependent RNA polymerase</fullName>
        <ecNumber evidence="1">2.7.7.48</ecNumber>
    </recommendedName>
</protein>
<evidence type="ECO:0000259" key="3">
    <source>
        <dbReference type="Pfam" id="PF05183"/>
    </source>
</evidence>
<dbReference type="InterPro" id="IPR057596">
    <property type="entry name" value="RDRP_core"/>
</dbReference>
<dbReference type="Proteomes" id="UP000027920">
    <property type="component" value="Unassembled WGS sequence"/>
</dbReference>
<proteinExistence type="inferred from homology"/>
<dbReference type="STRING" id="1182545.A0A072P611"/>
<dbReference type="GO" id="GO:0031380">
    <property type="term" value="C:nuclear RNA-directed RNA polymerase complex"/>
    <property type="evidence" value="ECO:0007669"/>
    <property type="project" value="TreeGrafter"/>
</dbReference>
<dbReference type="PANTHER" id="PTHR23079">
    <property type="entry name" value="RNA-DEPENDENT RNA POLYMERASE"/>
    <property type="match status" value="1"/>
</dbReference>
<comment type="similarity">
    <text evidence="1">Belongs to the RdRP family.</text>
</comment>
<dbReference type="InterPro" id="IPR035979">
    <property type="entry name" value="RBD_domain_sf"/>
</dbReference>
<dbReference type="InterPro" id="IPR012677">
    <property type="entry name" value="Nucleotide-bd_a/b_plait_sf"/>
</dbReference>
<dbReference type="GO" id="GO:0003723">
    <property type="term" value="F:RNA binding"/>
    <property type="evidence" value="ECO:0007669"/>
    <property type="project" value="UniProtKB-KW"/>
</dbReference>
<keyword evidence="6" id="KW-1185">Reference proteome</keyword>
<feature type="compositionally biased region" description="Acidic residues" evidence="2">
    <location>
        <begin position="989"/>
        <end position="998"/>
    </location>
</feature>
<dbReference type="VEuPathDB" id="FungiDB:A1O9_08304"/>
<keyword evidence="1" id="KW-0694">RNA-binding</keyword>
<feature type="region of interest" description="Disordered" evidence="2">
    <location>
        <begin position="111"/>
        <end position="132"/>
    </location>
</feature>
<feature type="compositionally biased region" description="Polar residues" evidence="2">
    <location>
        <begin position="116"/>
        <end position="132"/>
    </location>
</feature>
<dbReference type="Pfam" id="PF05183">
    <property type="entry name" value="RdRP"/>
    <property type="match status" value="1"/>
</dbReference>
<evidence type="ECO:0000256" key="1">
    <source>
        <dbReference type="RuleBase" id="RU363098"/>
    </source>
</evidence>
<keyword evidence="1" id="KW-0696">RNA-directed RNA polymerase</keyword>
<organism evidence="5 6">
    <name type="scientific">Exophiala aquamarina CBS 119918</name>
    <dbReference type="NCBI Taxonomy" id="1182545"/>
    <lineage>
        <taxon>Eukaryota</taxon>
        <taxon>Fungi</taxon>
        <taxon>Dikarya</taxon>
        <taxon>Ascomycota</taxon>
        <taxon>Pezizomycotina</taxon>
        <taxon>Eurotiomycetes</taxon>
        <taxon>Chaetothyriomycetidae</taxon>
        <taxon>Chaetothyriales</taxon>
        <taxon>Herpotrichiellaceae</taxon>
        <taxon>Exophiala</taxon>
    </lineage>
</organism>
<dbReference type="GO" id="GO:0030422">
    <property type="term" value="P:siRNA processing"/>
    <property type="evidence" value="ECO:0007669"/>
    <property type="project" value="TreeGrafter"/>
</dbReference>
<dbReference type="InterPro" id="IPR057503">
    <property type="entry name" value="PH_RdRP"/>
</dbReference>
<name>A0A072P611_9EURO</name>
<dbReference type="RefSeq" id="XP_013258144.1">
    <property type="nucleotide sequence ID" value="XM_013402690.1"/>
</dbReference>
<dbReference type="OrthoDB" id="6513042at2759"/>
<keyword evidence="1" id="KW-0548">Nucleotidyltransferase</keyword>
<evidence type="ECO:0000313" key="6">
    <source>
        <dbReference type="Proteomes" id="UP000027920"/>
    </source>
</evidence>
<evidence type="ECO:0000259" key="4">
    <source>
        <dbReference type="Pfam" id="PF25358"/>
    </source>
</evidence>
<dbReference type="InterPro" id="IPR007855">
    <property type="entry name" value="RDRP"/>
</dbReference>
<dbReference type="GeneID" id="25283217"/>
<dbReference type="Gene3D" id="3.30.70.330">
    <property type="match status" value="1"/>
</dbReference>
<dbReference type="Pfam" id="PF25358">
    <property type="entry name" value="PH_fung_RdRP"/>
    <property type="match status" value="1"/>
</dbReference>